<dbReference type="AlphaFoldDB" id="A0A5B8U9Q0"/>
<dbReference type="Proteomes" id="UP000321805">
    <property type="component" value="Chromosome"/>
</dbReference>
<protein>
    <submittedName>
        <fullName evidence="1">Uncharacterized protein</fullName>
    </submittedName>
</protein>
<name>A0A5B8U9Q0_9ACTN</name>
<dbReference type="EMBL" id="CP042430">
    <property type="protein sequence ID" value="QEC49800.1"/>
    <property type="molecule type" value="Genomic_DNA"/>
</dbReference>
<proteinExistence type="predicted"/>
<organism evidence="1 2">
    <name type="scientific">Baekduia soli</name>
    <dbReference type="NCBI Taxonomy" id="496014"/>
    <lineage>
        <taxon>Bacteria</taxon>
        <taxon>Bacillati</taxon>
        <taxon>Actinomycetota</taxon>
        <taxon>Thermoleophilia</taxon>
        <taxon>Solirubrobacterales</taxon>
        <taxon>Baekduiaceae</taxon>
        <taxon>Baekduia</taxon>
    </lineage>
</organism>
<dbReference type="KEGG" id="bsol:FSW04_20990"/>
<reference evidence="1 2" key="1">
    <citation type="journal article" date="2018" name="J. Microbiol.">
        <title>Baekduia soli gen. nov., sp. nov., a novel bacterium isolated from the soil of Baekdu Mountain and proposal of a novel family name, Baekduiaceae fam. nov.</title>
        <authorList>
            <person name="An D.S."/>
            <person name="Siddiqi M.Z."/>
            <person name="Kim K.H."/>
            <person name="Yu H.S."/>
            <person name="Im W.T."/>
        </authorList>
    </citation>
    <scope>NUCLEOTIDE SEQUENCE [LARGE SCALE GENOMIC DNA]</scope>
    <source>
        <strain evidence="1 2">BR7-21</strain>
    </source>
</reference>
<sequence length="113" mass="12222">MATTAIKTTKKAPERTWTDDLHDALADLDRAREGATGEVRAGLDRAVARLRSIAADARSLAGEQVDGFEASLDRAGEEVRVELGRRAVRAQQTPEALTALGGEIRRRRAQLTA</sequence>
<gene>
    <name evidence="1" type="ORF">FSW04_20990</name>
</gene>
<keyword evidence="2" id="KW-1185">Reference proteome</keyword>
<accession>A0A5B8U9Q0</accession>
<dbReference type="RefSeq" id="WP_146922165.1">
    <property type="nucleotide sequence ID" value="NZ_CP042430.1"/>
</dbReference>
<evidence type="ECO:0000313" key="1">
    <source>
        <dbReference type="EMBL" id="QEC49800.1"/>
    </source>
</evidence>
<evidence type="ECO:0000313" key="2">
    <source>
        <dbReference type="Proteomes" id="UP000321805"/>
    </source>
</evidence>